<accession>A0ABV3Q6Z8</accession>
<keyword evidence="2" id="KW-1185">Reference proteome</keyword>
<reference evidence="1 2" key="1">
    <citation type="journal article" date="1979" name="Int. J. Syst. Evol. Microbiol.">
        <title>Bacillus globisporus subsp. marinus subsp. nov.</title>
        <authorList>
            <person name="Liu H."/>
        </authorList>
    </citation>
    <scope>NUCLEOTIDE SEQUENCE [LARGE SCALE GENOMIC DNA]</scope>
    <source>
        <strain evidence="1 2">DSM 1297</strain>
    </source>
</reference>
<name>A0ABV3Q6Z8_9BACL</name>
<dbReference type="Proteomes" id="UP001556040">
    <property type="component" value="Unassembled WGS sequence"/>
</dbReference>
<dbReference type="EMBL" id="JBFMIA010000023">
    <property type="protein sequence ID" value="MEW9503099.1"/>
    <property type="molecule type" value="Genomic_DNA"/>
</dbReference>
<organism evidence="1 2">
    <name type="scientific">Jeotgalibacillus marinus</name>
    <dbReference type="NCBI Taxonomy" id="86667"/>
    <lineage>
        <taxon>Bacteria</taxon>
        <taxon>Bacillati</taxon>
        <taxon>Bacillota</taxon>
        <taxon>Bacilli</taxon>
        <taxon>Bacillales</taxon>
        <taxon>Caryophanaceae</taxon>
        <taxon>Jeotgalibacillus</taxon>
    </lineage>
</organism>
<evidence type="ECO:0000313" key="2">
    <source>
        <dbReference type="Proteomes" id="UP001556040"/>
    </source>
</evidence>
<sequence length="182" mass="19814">MRNSNIKIKDLRNKKIEIIDPPVGVQQECVNVISFCCTSVVPDGFMIESEDDPCIALDFSELECCLETIETTGTVVNPCNGELECPVFIEAVRIVGCARMHANVGPLNPISGMVINEPCSICCDTTTCVNQIIDFTCGQEPPCLDCFEITETTFDLALTTDPCGRQLVVINVQVGVEFQGCP</sequence>
<dbReference type="RefSeq" id="WP_367780588.1">
    <property type="nucleotide sequence ID" value="NZ_JBFMIA010000023.1"/>
</dbReference>
<protein>
    <submittedName>
        <fullName evidence="1">Uncharacterized protein</fullName>
    </submittedName>
</protein>
<comment type="caution">
    <text evidence="1">The sequence shown here is derived from an EMBL/GenBank/DDBJ whole genome shotgun (WGS) entry which is preliminary data.</text>
</comment>
<gene>
    <name evidence="1" type="ORF">AB1471_15045</name>
</gene>
<proteinExistence type="predicted"/>
<evidence type="ECO:0000313" key="1">
    <source>
        <dbReference type="EMBL" id="MEW9503099.1"/>
    </source>
</evidence>